<dbReference type="Pfam" id="PF16859">
    <property type="entry name" value="TetR_C_11"/>
    <property type="match status" value="1"/>
</dbReference>
<evidence type="ECO:0000259" key="5">
    <source>
        <dbReference type="PROSITE" id="PS50977"/>
    </source>
</evidence>
<organism evidence="6 7">
    <name type="scientific">Flexivirga endophytica</name>
    <dbReference type="NCBI Taxonomy" id="1849103"/>
    <lineage>
        <taxon>Bacteria</taxon>
        <taxon>Bacillati</taxon>
        <taxon>Actinomycetota</taxon>
        <taxon>Actinomycetes</taxon>
        <taxon>Micrococcales</taxon>
        <taxon>Dermacoccaceae</taxon>
        <taxon>Flexivirga</taxon>
    </lineage>
</organism>
<dbReference type="AlphaFoldDB" id="A0A916SVN1"/>
<dbReference type="Proteomes" id="UP000636793">
    <property type="component" value="Unassembled WGS sequence"/>
</dbReference>
<evidence type="ECO:0000256" key="1">
    <source>
        <dbReference type="ARBA" id="ARBA00023015"/>
    </source>
</evidence>
<sequence>MSLSEKESPTRRRGAALEEAILDAAWEQLMEGGTPKFTYESVAARAETSRPVLYRRWPQRDQLLKAAIRHGGTKVRRIVPDSGSLREDLIIMLLDMNRTVGQFLTLLTGHLEIMHSSERMTPEEIRNLYLADRPQRLRIVIDRAIERGEIDPDRITDLILGVPADLVRERIMLTQRKVSRAEVEAIIDQVFLPLVSPR</sequence>
<dbReference type="InterPro" id="IPR011075">
    <property type="entry name" value="TetR_C"/>
</dbReference>
<dbReference type="GO" id="GO:0003700">
    <property type="term" value="F:DNA-binding transcription factor activity"/>
    <property type="evidence" value="ECO:0007669"/>
    <property type="project" value="TreeGrafter"/>
</dbReference>
<dbReference type="InterPro" id="IPR050109">
    <property type="entry name" value="HTH-type_TetR-like_transc_reg"/>
</dbReference>
<evidence type="ECO:0000256" key="3">
    <source>
        <dbReference type="ARBA" id="ARBA00023163"/>
    </source>
</evidence>
<dbReference type="InterPro" id="IPR036271">
    <property type="entry name" value="Tet_transcr_reg_TetR-rel_C_sf"/>
</dbReference>
<dbReference type="EMBL" id="BMHI01000001">
    <property type="protein sequence ID" value="GGB18412.1"/>
    <property type="molecule type" value="Genomic_DNA"/>
</dbReference>
<dbReference type="PANTHER" id="PTHR30055">
    <property type="entry name" value="HTH-TYPE TRANSCRIPTIONAL REGULATOR RUTR"/>
    <property type="match status" value="1"/>
</dbReference>
<reference evidence="6" key="1">
    <citation type="journal article" date="2014" name="Int. J. Syst. Evol. Microbiol.">
        <title>Complete genome sequence of Corynebacterium casei LMG S-19264T (=DSM 44701T), isolated from a smear-ripened cheese.</title>
        <authorList>
            <consortium name="US DOE Joint Genome Institute (JGI-PGF)"/>
            <person name="Walter F."/>
            <person name="Albersmeier A."/>
            <person name="Kalinowski J."/>
            <person name="Ruckert C."/>
        </authorList>
    </citation>
    <scope>NUCLEOTIDE SEQUENCE</scope>
    <source>
        <strain evidence="6">CGMCC 1.15085</strain>
    </source>
</reference>
<dbReference type="GO" id="GO:0000976">
    <property type="term" value="F:transcription cis-regulatory region binding"/>
    <property type="evidence" value="ECO:0007669"/>
    <property type="project" value="TreeGrafter"/>
</dbReference>
<keyword evidence="3" id="KW-0804">Transcription</keyword>
<keyword evidence="1" id="KW-0805">Transcription regulation</keyword>
<comment type="caution">
    <text evidence="6">The sequence shown here is derived from an EMBL/GenBank/DDBJ whole genome shotgun (WGS) entry which is preliminary data.</text>
</comment>
<evidence type="ECO:0000313" key="7">
    <source>
        <dbReference type="Proteomes" id="UP000636793"/>
    </source>
</evidence>
<gene>
    <name evidence="6" type="ORF">GCM10011492_05330</name>
</gene>
<dbReference type="Gene3D" id="1.10.10.60">
    <property type="entry name" value="Homeodomain-like"/>
    <property type="match status" value="1"/>
</dbReference>
<evidence type="ECO:0000313" key="6">
    <source>
        <dbReference type="EMBL" id="GGB18412.1"/>
    </source>
</evidence>
<reference evidence="6" key="2">
    <citation type="submission" date="2020-09" db="EMBL/GenBank/DDBJ databases">
        <authorList>
            <person name="Sun Q."/>
            <person name="Zhou Y."/>
        </authorList>
    </citation>
    <scope>NUCLEOTIDE SEQUENCE</scope>
    <source>
        <strain evidence="6">CGMCC 1.15085</strain>
    </source>
</reference>
<dbReference type="PROSITE" id="PS50977">
    <property type="entry name" value="HTH_TETR_2"/>
    <property type="match status" value="1"/>
</dbReference>
<keyword evidence="7" id="KW-1185">Reference proteome</keyword>
<dbReference type="PANTHER" id="PTHR30055:SF148">
    <property type="entry name" value="TETR-FAMILY TRANSCRIPTIONAL REGULATOR"/>
    <property type="match status" value="1"/>
</dbReference>
<dbReference type="InterPro" id="IPR001647">
    <property type="entry name" value="HTH_TetR"/>
</dbReference>
<keyword evidence="2 4" id="KW-0238">DNA-binding</keyword>
<dbReference type="InterPro" id="IPR009057">
    <property type="entry name" value="Homeodomain-like_sf"/>
</dbReference>
<accession>A0A916SVN1</accession>
<dbReference type="Gene3D" id="1.10.357.10">
    <property type="entry name" value="Tetracycline Repressor, domain 2"/>
    <property type="match status" value="1"/>
</dbReference>
<feature type="DNA-binding region" description="H-T-H motif" evidence="4">
    <location>
        <begin position="38"/>
        <end position="57"/>
    </location>
</feature>
<evidence type="ECO:0000256" key="2">
    <source>
        <dbReference type="ARBA" id="ARBA00023125"/>
    </source>
</evidence>
<dbReference type="SUPFAM" id="SSF46689">
    <property type="entry name" value="Homeodomain-like"/>
    <property type="match status" value="1"/>
</dbReference>
<dbReference type="RefSeq" id="WP_188835394.1">
    <property type="nucleotide sequence ID" value="NZ_BMHI01000001.1"/>
</dbReference>
<protein>
    <submittedName>
        <fullName evidence="6">TetR family transcriptional regulator</fullName>
    </submittedName>
</protein>
<name>A0A916SVN1_9MICO</name>
<evidence type="ECO:0000256" key="4">
    <source>
        <dbReference type="PROSITE-ProRule" id="PRU00335"/>
    </source>
</evidence>
<dbReference type="SUPFAM" id="SSF48498">
    <property type="entry name" value="Tetracyclin repressor-like, C-terminal domain"/>
    <property type="match status" value="1"/>
</dbReference>
<feature type="domain" description="HTH tetR-type" evidence="5">
    <location>
        <begin position="15"/>
        <end position="75"/>
    </location>
</feature>
<dbReference type="Pfam" id="PF00440">
    <property type="entry name" value="TetR_N"/>
    <property type="match status" value="1"/>
</dbReference>
<proteinExistence type="predicted"/>